<evidence type="ECO:0000313" key="1">
    <source>
        <dbReference type="EMBL" id="PQM26626.1"/>
    </source>
</evidence>
<comment type="caution">
    <text evidence="1">The sequence shown here is derived from an EMBL/GenBank/DDBJ whole genome shotgun (WGS) entry which is preliminary data.</text>
</comment>
<dbReference type="AlphaFoldDB" id="A0A2S8B2S1"/>
<proteinExistence type="predicted"/>
<sequence>MITESYYWKRPLLTGANFIRKYMDKENITDAQFARIEREIFIGFYTVRKLLEATGKVSPETRDLQVSLKCYPKRTGQPLVDWYNRSEFWELYDLEVGRSEQRDLLYVAHQMVHSFIFVLSGHDDGHGAFFTSDRDKKTRLSFITTSEIARIFEIVGNDYPSGFNSWRDPDTGEMKWAVPPRKEPAA</sequence>
<dbReference type="EMBL" id="PHFW01000003">
    <property type="protein sequence ID" value="PQM26626.1"/>
    <property type="molecule type" value="Genomic_DNA"/>
</dbReference>
<protein>
    <submittedName>
        <fullName evidence="1">Uncharacterized protein</fullName>
    </submittedName>
</protein>
<dbReference type="OrthoDB" id="582074at2"/>
<dbReference type="Proteomes" id="UP000238954">
    <property type="component" value="Chromosome"/>
</dbReference>
<name>A0A2S8B2S1_9SPHN</name>
<keyword evidence="2" id="KW-1185">Reference proteome</keyword>
<gene>
    <name evidence="1" type="ORF">CVO77_16590</name>
</gene>
<evidence type="ECO:0000313" key="2">
    <source>
        <dbReference type="Proteomes" id="UP000238954"/>
    </source>
</evidence>
<reference evidence="2" key="1">
    <citation type="submission" date="2017-11" db="EMBL/GenBank/DDBJ databases">
        <title>The complete genome sequence of Sphingopyxis pomeranensis sp. nov. strain WS5A3p.</title>
        <authorList>
            <person name="Kaminski M.A."/>
        </authorList>
    </citation>
    <scope>NUCLEOTIDE SEQUENCE [LARGE SCALE GENOMIC DNA]</scope>
    <source>
        <strain evidence="2">WS5A3p</strain>
    </source>
</reference>
<accession>A0A2S8B2S1</accession>
<organism evidence="1 2">
    <name type="scientific">Sphingopyxis lindanitolerans</name>
    <dbReference type="NCBI Taxonomy" id="2054227"/>
    <lineage>
        <taxon>Bacteria</taxon>
        <taxon>Pseudomonadati</taxon>
        <taxon>Pseudomonadota</taxon>
        <taxon>Alphaproteobacteria</taxon>
        <taxon>Sphingomonadales</taxon>
        <taxon>Sphingomonadaceae</taxon>
        <taxon>Sphingopyxis</taxon>
    </lineage>
</organism>